<keyword evidence="1" id="KW-0175">Coiled coil</keyword>
<dbReference type="AlphaFoldDB" id="A0A0K2SRA5"/>
<feature type="coiled-coil region" evidence="1">
    <location>
        <begin position="102"/>
        <end position="172"/>
    </location>
</feature>
<feature type="region of interest" description="Disordered" evidence="2">
    <location>
        <begin position="69"/>
        <end position="97"/>
    </location>
</feature>
<evidence type="ECO:0000256" key="2">
    <source>
        <dbReference type="SAM" id="MobiDB-lite"/>
    </source>
</evidence>
<protein>
    <submittedName>
        <fullName evidence="3">Uncharacterized protein</fullName>
    </submittedName>
</protein>
<gene>
    <name evidence="3" type="ORF">LIP_3553</name>
</gene>
<accession>A0A0K2SRA5</accession>
<dbReference type="EMBL" id="AP014924">
    <property type="protein sequence ID" value="BAS29364.1"/>
    <property type="molecule type" value="Genomic_DNA"/>
</dbReference>
<organism evidence="3 4">
    <name type="scientific">Limnochorda pilosa</name>
    <dbReference type="NCBI Taxonomy" id="1555112"/>
    <lineage>
        <taxon>Bacteria</taxon>
        <taxon>Bacillati</taxon>
        <taxon>Bacillota</taxon>
        <taxon>Limnochordia</taxon>
        <taxon>Limnochordales</taxon>
        <taxon>Limnochordaceae</taxon>
        <taxon>Limnochorda</taxon>
    </lineage>
</organism>
<proteinExistence type="predicted"/>
<keyword evidence="4" id="KW-1185">Reference proteome</keyword>
<sequence>MARSIHRFTEEEDRLILEDYWNAERRNEVVLRLAARHSAASIHYRYYQLLKRLGWKPADYRAHMQLTRDETLPDSPNAAPEPPGGASGLVAQQPSPTPEAVVEAAQRVLDRVRELRQVLRRRFAAEEQRYRSMALLVESLARLAGIPNSIEAVQALEDIAVLSDETADLKREMQSIAGEQDRIRKALDFWLGDLLADDDQDRPLTLEEATRRLHLLVTAVRRRRGLPDLEPPEEAAAREEAALAGLETAHL</sequence>
<evidence type="ECO:0000313" key="3">
    <source>
        <dbReference type="EMBL" id="BAS29364.1"/>
    </source>
</evidence>
<evidence type="ECO:0000313" key="4">
    <source>
        <dbReference type="Proteomes" id="UP000065807"/>
    </source>
</evidence>
<dbReference type="Proteomes" id="UP000065807">
    <property type="component" value="Chromosome"/>
</dbReference>
<reference evidence="4" key="1">
    <citation type="submission" date="2015-07" db="EMBL/GenBank/DDBJ databases">
        <title>Complete genome sequence and phylogenetic analysis of Limnochorda pilosa.</title>
        <authorList>
            <person name="Watanabe M."/>
            <person name="Kojima H."/>
            <person name="Fukui M."/>
        </authorList>
    </citation>
    <scope>NUCLEOTIDE SEQUENCE [LARGE SCALE GENOMIC DNA]</scope>
    <source>
        <strain evidence="4">HC45</strain>
    </source>
</reference>
<evidence type="ECO:0000256" key="1">
    <source>
        <dbReference type="SAM" id="Coils"/>
    </source>
</evidence>
<name>A0A0K2SRA5_LIMPI</name>
<dbReference type="KEGG" id="lpil:LIP_3553"/>
<reference evidence="4" key="2">
    <citation type="journal article" date="2016" name="Int. J. Syst. Evol. Microbiol.">
        <title>Complete genome sequence and cell structure of Limnochorda pilosa, a Gram-negative spore-former within the phylum Firmicutes.</title>
        <authorList>
            <person name="Watanabe M."/>
            <person name="Kojima H."/>
            <person name="Fukui M."/>
        </authorList>
    </citation>
    <scope>NUCLEOTIDE SEQUENCE [LARGE SCALE GENOMIC DNA]</scope>
    <source>
        <strain evidence="4">HC45</strain>
    </source>
</reference>